<dbReference type="PANTHER" id="PTHR43775">
    <property type="entry name" value="FATTY ACID SYNTHASE"/>
    <property type="match status" value="1"/>
</dbReference>
<dbReference type="SMART" id="SM00827">
    <property type="entry name" value="PKS_AT"/>
    <property type="match status" value="2"/>
</dbReference>
<feature type="domain" description="Ketosynthase family 3 (KS3)" evidence="8">
    <location>
        <begin position="1532"/>
        <end position="1956"/>
    </location>
</feature>
<dbReference type="Gene3D" id="3.40.47.10">
    <property type="match status" value="2"/>
</dbReference>
<dbReference type="InterPro" id="IPR057326">
    <property type="entry name" value="KR_dom"/>
</dbReference>
<evidence type="ECO:0000313" key="9">
    <source>
        <dbReference type="EMBL" id="BCB89364.1"/>
    </source>
</evidence>
<dbReference type="InterPro" id="IPR016036">
    <property type="entry name" value="Malonyl_transacylase_ACP-bd"/>
</dbReference>
<dbReference type="RefSeq" id="WP_269476337.1">
    <property type="nucleotide sequence ID" value="NZ_AP022871.1"/>
</dbReference>
<dbReference type="GO" id="GO:0031177">
    <property type="term" value="F:phosphopantetheine binding"/>
    <property type="evidence" value="ECO:0007669"/>
    <property type="project" value="InterPro"/>
</dbReference>
<feature type="domain" description="Carrier" evidence="7">
    <location>
        <begin position="27"/>
        <end position="102"/>
    </location>
</feature>
<gene>
    <name evidence="9" type="ORF">Psuf_066770</name>
</gene>
<dbReference type="FunFam" id="3.40.47.10:FF:000019">
    <property type="entry name" value="Polyketide synthase type I"/>
    <property type="match status" value="2"/>
</dbReference>
<keyword evidence="5" id="KW-0012">Acyltransferase</keyword>
<dbReference type="PROSITE" id="PS00012">
    <property type="entry name" value="PHOSPHOPANTETHEINE"/>
    <property type="match status" value="1"/>
</dbReference>
<dbReference type="Pfam" id="PF16197">
    <property type="entry name" value="KAsynt_C_assoc"/>
    <property type="match status" value="2"/>
</dbReference>
<feature type="region of interest" description="Disordered" evidence="6">
    <location>
        <begin position="1"/>
        <end position="20"/>
    </location>
</feature>
<dbReference type="Gene3D" id="3.40.366.10">
    <property type="entry name" value="Malonyl-Coenzyme A Acyl Carrier Protein, domain 2"/>
    <property type="match status" value="2"/>
</dbReference>
<dbReference type="InterPro" id="IPR016035">
    <property type="entry name" value="Acyl_Trfase/lysoPLipase"/>
</dbReference>
<dbReference type="Pfam" id="PF00550">
    <property type="entry name" value="PP-binding"/>
    <property type="match status" value="2"/>
</dbReference>
<dbReference type="InterPro" id="IPR050091">
    <property type="entry name" value="PKS_NRPS_Biosynth_Enz"/>
</dbReference>
<dbReference type="InterPro" id="IPR032821">
    <property type="entry name" value="PKS_assoc"/>
</dbReference>
<dbReference type="InterPro" id="IPR036736">
    <property type="entry name" value="ACP-like_sf"/>
</dbReference>
<dbReference type="SUPFAM" id="SSF55048">
    <property type="entry name" value="Probable ACP-binding domain of malonyl-CoA ACP transacylase"/>
    <property type="match status" value="2"/>
</dbReference>
<dbReference type="Proteomes" id="UP000503011">
    <property type="component" value="Chromosome"/>
</dbReference>
<dbReference type="PANTHER" id="PTHR43775:SF51">
    <property type="entry name" value="INACTIVE PHENOLPHTHIOCEROL SYNTHESIS POLYKETIDE SYNTHASE TYPE I PKS1-RELATED"/>
    <property type="match status" value="1"/>
</dbReference>
<dbReference type="InterPro" id="IPR013968">
    <property type="entry name" value="PKS_KR"/>
</dbReference>
<dbReference type="InterPro" id="IPR020841">
    <property type="entry name" value="PKS_Beta-ketoAc_synthase_dom"/>
</dbReference>
<dbReference type="GO" id="GO:0006633">
    <property type="term" value="P:fatty acid biosynthetic process"/>
    <property type="evidence" value="ECO:0007669"/>
    <property type="project" value="InterPro"/>
</dbReference>
<evidence type="ECO:0000313" key="10">
    <source>
        <dbReference type="Proteomes" id="UP000503011"/>
    </source>
</evidence>
<dbReference type="InterPro" id="IPR014030">
    <property type="entry name" value="Ketoacyl_synth_N"/>
</dbReference>
<dbReference type="InterPro" id="IPR016039">
    <property type="entry name" value="Thiolase-like"/>
</dbReference>
<dbReference type="InterPro" id="IPR014031">
    <property type="entry name" value="Ketoacyl_synth_C"/>
</dbReference>
<dbReference type="KEGG" id="psuu:Psuf_066770"/>
<dbReference type="InterPro" id="IPR020806">
    <property type="entry name" value="PKS_PP-bd"/>
</dbReference>
<evidence type="ECO:0000256" key="3">
    <source>
        <dbReference type="ARBA" id="ARBA00022679"/>
    </source>
</evidence>
<dbReference type="SUPFAM" id="SSF53901">
    <property type="entry name" value="Thiolase-like"/>
    <property type="match status" value="2"/>
</dbReference>
<dbReference type="SMART" id="SM00822">
    <property type="entry name" value="PKS_KR"/>
    <property type="match status" value="2"/>
</dbReference>
<feature type="region of interest" description="Disordered" evidence="6">
    <location>
        <begin position="2813"/>
        <end position="2857"/>
    </location>
</feature>
<dbReference type="SMART" id="SM00825">
    <property type="entry name" value="PKS_KS"/>
    <property type="match status" value="2"/>
</dbReference>
<dbReference type="InterPro" id="IPR014043">
    <property type="entry name" value="Acyl_transferase_dom"/>
</dbReference>
<reference evidence="9 10" key="2">
    <citation type="submission" date="2020-03" db="EMBL/GenBank/DDBJ databases">
        <authorList>
            <person name="Ichikawa N."/>
            <person name="Kimura A."/>
            <person name="Kitahashi Y."/>
            <person name="Uohara A."/>
        </authorList>
    </citation>
    <scope>NUCLEOTIDE SEQUENCE [LARGE SCALE GENOMIC DNA]</scope>
    <source>
        <strain evidence="9 10">NBRC 105367</strain>
    </source>
</reference>
<dbReference type="SUPFAM" id="SSF47336">
    <property type="entry name" value="ACP-like"/>
    <property type="match status" value="2"/>
</dbReference>
<sequence length="2857" mass="295926">MRPRPADEGAGGLRRRLTGLPAGHRPDVVAGVVRRAVAAVLGHPAGQPLDVRRSLKSLGFESLTVLELRNQLAAATGLRLAATLAFDHPTPAALADHLLERLVDGGATAAEPTGTATAAEPVDEPIAIVAMSCRFPGGVRSPEDLWRLVFDGVDAISAFPGDRGWSESLYDPDPHKAGHSLTREGGFLYDAADFDAEFFGISPREATAMDPQQRLLLELTWEALERAGVDPGTVRGRPVGVFVGAMHQEYGARWAAAPEGFEGHLMTGNTSSVISGRIAYTFGLQGPALTVDTACSSSLVALHLASQSLRRGECEAALVGGVTVMPTPYTFVEFSRQGGLAPDGRCKPFAAAADGTGWAEGAGMLLVERLSEARRHGHRVLAVLRGSAVNQDGASNGLSAPSGPAQRRVIRAALASARLAPSEVDAVEAHGTGTTLGDPIEATALLAAYGERSADRPLWLGSVKSNIGHTQAASGMAGIIKMVQAMRHGVLPASLHVDSPSPHVDWSAGAVSLLTERIVWPESGRPRRAGVSAFGVSGTNAHILLEGVEPPEEPAEPDGTVVPWLVSAASAAALAAQGSRLAAHLAGARSLDVGYSLGLRADLPHRAVVWDTAGLAALGAGTEHPDLVRGVAGDGRPVFVFPGQGSQWLGMGLELWGSSPVFASSMEACAVALAPYVEWDLRSVLADELALARVDVVQPALFAVMVSLAALWRSYRVEPVAVVGHSQGEIAAAYVAGGLSLEDAARVVALRSRAITALAGRGGMVSVPLPLDGIDPGELSVAAVNGPESVVLSGDVAAVEAFLAGEPRARRVNVDYASHSPQVEAVEDDILAALAGISPRSGQVPFYSTVDGAVVDTAVLDAGYWYRNLRQTVRFADAVAGLPGHVFVEVSAHPVLGLGLGTLRRDEGGVERVLASLAQAWTRGVAVDWAPAYAGRRPRRIELPTYPFQRQRYWLEAPTPARDAAPAAEGPERYRSGWMPAADPHPTRLDGRWLLVSPDGGSALAAVLAAHGADVATLPVHSGDRAGLAAPLRAAAGERAVAGVLADLPELADAVALAQALGDADIAAPLWLVTRGAVAAAPGDPVDAPEQAMIWGFGRVLGLEHADRWGGLVDLPARLDERAGARLAGVLAAADEDQVAIRAGGVFLRRLRPAAAPAGTPWRPRGTVLITGGTGALGGHVARWAAGAGASRLVLLSRRGPDAPGASALRDEIAALGAEAVIRACDVADREALAAVVGEYPPDAVVHTAAALDDAVVAAVRPEQLDRAWRAKGLAARHLDDLLGDRPLDAFVLFSSVAGTLGMPGQATYAPPNAYLDALAERRRARGAVATSIAWGAWGGGGLAAIDEVADLLDRHGLPRMEPAATLAALGVAAGEPEPTVAIVDIAWDRFYLAFTASRARPLLHAIPQVRRLRAERERAGPSSGLAERLADAGPDERYRAVLALVRTHAAAALGHAGPERVAPERSFKELGNDSLTGVDIRNRLAAATGLRLPAALVYDHPTPAALAAHLVSLTFGAGGVVGERAAAVAAGDPIAVVGMGCRFPGGVDSPEKLWDLVAGGVDAMGPFPTDRGWSDDLYHPDPDHRGTSYVDMGAFLADACGFDAEFFGISPREAVAMDPQQRLLLETAWEAIERAGIDPASLRGTDAGVFAGTNGQDYPALLAGVAGDAEGYVITGSAASVFSGRIAYALGLEGPALTVDTACSSSLVALHLAAQSLRQGECHLALVGAATVMATPSLFVEFSRQRGMAADGRCKAFAAAADGTGWGEGAGVLVLERLSDARRHGHPVLAVLDGSAVNQDGASNGLTAPNGPAQQKVIRAALANAGLTASDVDAVEGHGTGTTLGDPIEAQALLATYGQDRDRPLWLGSVKSNIGHTQAAAGVAGLIKMIEALRHGVLPRSLHVDAPTPHVDWSAGDVRLLTSDVAWQARPGSPRRFGISSFGISGTNAHAILSAPSPEGAAAAAPAPAGAVLPYLVSGHTAEALRAQAARLREHLAAVPSGELAGVAFALGASRAALGQRAAVVAADRDELLAGLAALAEGRPAGHLVHGRPVGVDGRLAVLFTGQGSQRLGMGERLYAAHPGYAAAFDEVCAHLDRHLERPLREVIATDAEALDGTGYAQPALFAVEVALYRLLTGWGLKPALLAGHSIGELAAAHVAEVLDLPSAAELVAARGRLMQALPRSGAMVAVAAAADEVRPLLAEHGSEVDLAAINGLESTVLSGDRERVEAVAAVLRERGRKVKRLRVSHAFHSPLIEPMLAEFRAVADRLAFAPPRIPIVSTVTGAPLTDAQACDPAYWVEQARRPVDFLGAVRRLTAEGVTTCLEIGPDAVLAPLAEECASVSAVPALRADRAEDATLMAAVGALSTLGFPVAWPALLPGVRPAALPTYAFQHRRFWPRTSGGGAAAAAGWRYRVAWTALPPPAPEPVVPDRTWLVVTPADGGAADVVAGLARRGLRMRTVAVPAGAVEATLAEVVESEWRVGGVLSLLALGTSGQGTADTLALVRALPALDLDAPLWLVTRGAVEAPWDTAQAAVWGLGRVLSLEQPGRWGGLVDLPEQLDDRRLHLLLAALAGAFAGEDQLAIGAGVRARRVLRAAPGAARWRPRGTVLITGGTGALGAHVARWAARAGAGQLVLASRRGDAAPGAAELREELVGLGARVTIAACDTADRAALAALVERYPPDAVVHAAGLVRERPLAETTTADLAELAAGKSVAARHLDALLDGVELDAFVLFSSISGIWGSGGQGAYAAANAELDAIAAARRARAWPPPRWPGVRGPAAGWPPTRPPPGCGSAGCPRWRRTPRWPPWPRPWPTRSRSPWSPTWTGTGSPPPTPRLARARCWPTCPRRGAP</sequence>
<dbReference type="Gene3D" id="3.30.70.3290">
    <property type="match status" value="2"/>
</dbReference>
<dbReference type="Pfam" id="PF02801">
    <property type="entry name" value="Ketoacyl-synt_C"/>
    <property type="match status" value="2"/>
</dbReference>
<dbReference type="InterPro" id="IPR001227">
    <property type="entry name" value="Ac_transferase_dom_sf"/>
</dbReference>
<keyword evidence="1" id="KW-0596">Phosphopantetheine</keyword>
<feature type="compositionally biased region" description="Low complexity" evidence="6">
    <location>
        <begin position="2819"/>
        <end position="2834"/>
    </location>
</feature>
<dbReference type="FunFam" id="1.10.1200.10:FF:000007">
    <property type="entry name" value="Probable polyketide synthase pks17"/>
    <property type="match status" value="2"/>
</dbReference>
<dbReference type="CDD" id="cd00833">
    <property type="entry name" value="PKS"/>
    <property type="match status" value="2"/>
</dbReference>
<dbReference type="InterPro" id="IPR018201">
    <property type="entry name" value="Ketoacyl_synth_AS"/>
</dbReference>
<dbReference type="SUPFAM" id="SSF52151">
    <property type="entry name" value="FabD/lysophospholipase-like"/>
    <property type="match status" value="2"/>
</dbReference>
<dbReference type="InterPro" id="IPR009081">
    <property type="entry name" value="PP-bd_ACP"/>
</dbReference>
<dbReference type="Pfam" id="PF08659">
    <property type="entry name" value="KR"/>
    <property type="match status" value="2"/>
</dbReference>
<feature type="domain" description="Ketosynthase family 3 (KS3)" evidence="8">
    <location>
        <begin position="123"/>
        <end position="547"/>
    </location>
</feature>
<dbReference type="SMART" id="SM00823">
    <property type="entry name" value="PKS_PP"/>
    <property type="match status" value="2"/>
</dbReference>
<dbReference type="InterPro" id="IPR006162">
    <property type="entry name" value="Ppantetheine_attach_site"/>
</dbReference>
<reference evidence="9 10" key="1">
    <citation type="submission" date="2020-03" db="EMBL/GenBank/DDBJ databases">
        <title>Whole genome shotgun sequence of Phytohabitans suffuscus NBRC 105367.</title>
        <authorList>
            <person name="Komaki H."/>
            <person name="Tamura T."/>
        </authorList>
    </citation>
    <scope>NUCLEOTIDE SEQUENCE [LARGE SCALE GENOMIC DNA]</scope>
    <source>
        <strain evidence="9 10">NBRC 105367</strain>
    </source>
</reference>
<dbReference type="Pfam" id="PF00109">
    <property type="entry name" value="ketoacyl-synt"/>
    <property type="match status" value="2"/>
</dbReference>
<feature type="domain" description="Carrier" evidence="7">
    <location>
        <begin position="1440"/>
        <end position="1515"/>
    </location>
</feature>
<accession>A0A6F8YTC0</accession>
<dbReference type="SUPFAM" id="SSF51735">
    <property type="entry name" value="NAD(P)-binding Rossmann-fold domains"/>
    <property type="match status" value="4"/>
</dbReference>
<organism evidence="9 10">
    <name type="scientific">Phytohabitans suffuscus</name>
    <dbReference type="NCBI Taxonomy" id="624315"/>
    <lineage>
        <taxon>Bacteria</taxon>
        <taxon>Bacillati</taxon>
        <taxon>Actinomycetota</taxon>
        <taxon>Actinomycetes</taxon>
        <taxon>Micromonosporales</taxon>
        <taxon>Micromonosporaceae</taxon>
    </lineage>
</organism>
<dbReference type="SMART" id="SM01294">
    <property type="entry name" value="PKS_PP_betabranch"/>
    <property type="match status" value="1"/>
</dbReference>
<evidence type="ECO:0000259" key="7">
    <source>
        <dbReference type="PROSITE" id="PS50075"/>
    </source>
</evidence>
<dbReference type="CDD" id="cd08952">
    <property type="entry name" value="KR_1_SDR_x"/>
    <property type="match status" value="2"/>
</dbReference>
<evidence type="ECO:0008006" key="11">
    <source>
        <dbReference type="Google" id="ProtNLM"/>
    </source>
</evidence>
<evidence type="ECO:0000256" key="5">
    <source>
        <dbReference type="ARBA" id="ARBA00023315"/>
    </source>
</evidence>
<keyword evidence="10" id="KW-1185">Reference proteome</keyword>
<evidence type="ECO:0000256" key="4">
    <source>
        <dbReference type="ARBA" id="ARBA00023268"/>
    </source>
</evidence>
<dbReference type="PROSITE" id="PS50075">
    <property type="entry name" value="CARRIER"/>
    <property type="match status" value="2"/>
</dbReference>
<keyword evidence="4" id="KW-0511">Multifunctional enzyme</keyword>
<dbReference type="EMBL" id="AP022871">
    <property type="protein sequence ID" value="BCB89364.1"/>
    <property type="molecule type" value="Genomic_DNA"/>
</dbReference>
<dbReference type="PROSITE" id="PS52004">
    <property type="entry name" value="KS3_2"/>
    <property type="match status" value="2"/>
</dbReference>
<name>A0A6F8YTC0_9ACTN</name>
<dbReference type="PROSITE" id="PS00606">
    <property type="entry name" value="KS3_1"/>
    <property type="match status" value="2"/>
</dbReference>
<dbReference type="GO" id="GO:0004315">
    <property type="term" value="F:3-oxoacyl-[acyl-carrier-protein] synthase activity"/>
    <property type="evidence" value="ECO:0007669"/>
    <property type="project" value="InterPro"/>
</dbReference>
<dbReference type="GO" id="GO:0004312">
    <property type="term" value="F:fatty acid synthase activity"/>
    <property type="evidence" value="ECO:0007669"/>
    <property type="project" value="TreeGrafter"/>
</dbReference>
<dbReference type="Gene3D" id="1.10.1200.10">
    <property type="entry name" value="ACP-like"/>
    <property type="match status" value="2"/>
</dbReference>
<protein>
    <recommendedName>
        <fullName evidence="11">Polyketide synthase</fullName>
    </recommendedName>
</protein>
<evidence type="ECO:0000256" key="1">
    <source>
        <dbReference type="ARBA" id="ARBA00022450"/>
    </source>
</evidence>
<evidence type="ECO:0000259" key="8">
    <source>
        <dbReference type="PROSITE" id="PS52004"/>
    </source>
</evidence>
<evidence type="ECO:0000256" key="2">
    <source>
        <dbReference type="ARBA" id="ARBA00022553"/>
    </source>
</evidence>
<evidence type="ECO:0000256" key="6">
    <source>
        <dbReference type="SAM" id="MobiDB-lite"/>
    </source>
</evidence>
<keyword evidence="3" id="KW-0808">Transferase</keyword>
<keyword evidence="2" id="KW-0597">Phosphoprotein</keyword>
<dbReference type="Gene3D" id="3.40.50.720">
    <property type="entry name" value="NAD(P)-binding Rossmann-like Domain"/>
    <property type="match status" value="2"/>
</dbReference>
<dbReference type="Pfam" id="PF00698">
    <property type="entry name" value="Acyl_transf_1"/>
    <property type="match status" value="2"/>
</dbReference>
<proteinExistence type="predicted"/>
<dbReference type="InterPro" id="IPR036291">
    <property type="entry name" value="NAD(P)-bd_dom_sf"/>
</dbReference>